<dbReference type="PANTHER" id="PTHR21660:SF1">
    <property type="entry name" value="ACYL-COENZYME A THIOESTERASE 13"/>
    <property type="match status" value="1"/>
</dbReference>
<comment type="similarity">
    <text evidence="1">Belongs to the thioesterase PaaI family.</text>
</comment>
<dbReference type="Pfam" id="PF03061">
    <property type="entry name" value="4HBT"/>
    <property type="match status" value="1"/>
</dbReference>
<sequence length="137" mass="14071">MDRPEGRGEALLPIDMSGARELVGYRSSLDGGGSCSLEIGPQHLNRLGLLHGGFVSMLLDNGCGVAIRNAIGNTDAGAVTVSLSVNFIAGAGSGRVTATGRVTGGGKSLKFAEAELRDETGRLLATGSATFRIIQKR</sequence>
<dbReference type="InterPro" id="IPR003736">
    <property type="entry name" value="PAAI_dom"/>
</dbReference>
<dbReference type="SUPFAM" id="SSF54637">
    <property type="entry name" value="Thioesterase/thiol ester dehydrase-isomerase"/>
    <property type="match status" value="1"/>
</dbReference>
<evidence type="ECO:0000259" key="3">
    <source>
        <dbReference type="Pfam" id="PF03061"/>
    </source>
</evidence>
<dbReference type="NCBIfam" id="TIGR00369">
    <property type="entry name" value="unchar_dom_1"/>
    <property type="match status" value="1"/>
</dbReference>
<dbReference type="Gene3D" id="3.10.129.10">
    <property type="entry name" value="Hotdog Thioesterase"/>
    <property type="match status" value="1"/>
</dbReference>
<dbReference type="InterPro" id="IPR006683">
    <property type="entry name" value="Thioestr_dom"/>
</dbReference>
<dbReference type="PANTHER" id="PTHR21660">
    <property type="entry name" value="THIOESTERASE SUPERFAMILY MEMBER-RELATED"/>
    <property type="match status" value="1"/>
</dbReference>
<dbReference type="RefSeq" id="WP_271883357.1">
    <property type="nucleotide sequence ID" value="NZ_CP067136.1"/>
</dbReference>
<dbReference type="InterPro" id="IPR039298">
    <property type="entry name" value="ACOT13"/>
</dbReference>
<evidence type="ECO:0000256" key="2">
    <source>
        <dbReference type="ARBA" id="ARBA00022801"/>
    </source>
</evidence>
<protein>
    <submittedName>
        <fullName evidence="4">PaaI family thioesterase</fullName>
    </submittedName>
</protein>
<dbReference type="EMBL" id="CP067136">
    <property type="protein sequence ID" value="WCR08468.1"/>
    <property type="molecule type" value="Genomic_DNA"/>
</dbReference>
<name>A0ABY7SPM6_9RHOB</name>
<proteinExistence type="inferred from homology"/>
<gene>
    <name evidence="4" type="ORF">JHX87_06555</name>
</gene>
<dbReference type="Proteomes" id="UP001219349">
    <property type="component" value="Chromosome"/>
</dbReference>
<evidence type="ECO:0000313" key="5">
    <source>
        <dbReference type="Proteomes" id="UP001219349"/>
    </source>
</evidence>
<dbReference type="CDD" id="cd03443">
    <property type="entry name" value="PaaI_thioesterase"/>
    <property type="match status" value="1"/>
</dbReference>
<keyword evidence="2" id="KW-0378">Hydrolase</keyword>
<evidence type="ECO:0000256" key="1">
    <source>
        <dbReference type="ARBA" id="ARBA00008324"/>
    </source>
</evidence>
<keyword evidence="5" id="KW-1185">Reference proteome</keyword>
<feature type="domain" description="Thioesterase" evidence="3">
    <location>
        <begin position="48"/>
        <end position="124"/>
    </location>
</feature>
<organism evidence="4 5">
    <name type="scientific">Paracoccus fistulariae</name>
    <dbReference type="NCBI Taxonomy" id="658446"/>
    <lineage>
        <taxon>Bacteria</taxon>
        <taxon>Pseudomonadati</taxon>
        <taxon>Pseudomonadota</taxon>
        <taxon>Alphaproteobacteria</taxon>
        <taxon>Rhodobacterales</taxon>
        <taxon>Paracoccaceae</taxon>
        <taxon>Paracoccus</taxon>
    </lineage>
</organism>
<accession>A0ABY7SPM6</accession>
<dbReference type="InterPro" id="IPR029069">
    <property type="entry name" value="HotDog_dom_sf"/>
</dbReference>
<evidence type="ECO:0000313" key="4">
    <source>
        <dbReference type="EMBL" id="WCR08468.1"/>
    </source>
</evidence>
<reference evidence="4 5" key="1">
    <citation type="submission" date="2021-01" db="EMBL/GenBank/DDBJ databases">
        <title>Biogeographic distribution of Paracoccus.</title>
        <authorList>
            <person name="Hollensteiner J."/>
            <person name="Leineberger J."/>
            <person name="Brinkhoff T."/>
            <person name="Daniel R."/>
        </authorList>
    </citation>
    <scope>NUCLEOTIDE SEQUENCE [LARGE SCALE GENOMIC DNA]</scope>
    <source>
        <strain evidence="4 5">KCTC 22803</strain>
    </source>
</reference>